<proteinExistence type="predicted"/>
<organism evidence="1 2">
    <name type="scientific">Coemansia aciculifera</name>
    <dbReference type="NCBI Taxonomy" id="417176"/>
    <lineage>
        <taxon>Eukaryota</taxon>
        <taxon>Fungi</taxon>
        <taxon>Fungi incertae sedis</taxon>
        <taxon>Zoopagomycota</taxon>
        <taxon>Kickxellomycotina</taxon>
        <taxon>Kickxellomycetes</taxon>
        <taxon>Kickxellales</taxon>
        <taxon>Kickxellaceae</taxon>
        <taxon>Coemansia</taxon>
    </lineage>
</organism>
<name>A0ACC1M1V8_9FUNG</name>
<dbReference type="Proteomes" id="UP001139981">
    <property type="component" value="Unassembled WGS sequence"/>
</dbReference>
<reference evidence="1" key="1">
    <citation type="submission" date="2022-07" db="EMBL/GenBank/DDBJ databases">
        <title>Phylogenomic reconstructions and comparative analyses of Kickxellomycotina fungi.</title>
        <authorList>
            <person name="Reynolds N.K."/>
            <person name="Stajich J.E."/>
            <person name="Barry K."/>
            <person name="Grigoriev I.V."/>
            <person name="Crous P."/>
            <person name="Smith M.E."/>
        </authorList>
    </citation>
    <scope>NUCLEOTIDE SEQUENCE</scope>
    <source>
        <strain evidence="1">CBS 190363</strain>
    </source>
</reference>
<sequence>MHVKVGSLFACASAALFATVAVAAPTSARSNLIIFGNSLSDDGNTAALTGSSGYWNGRWSNSYVWDEYTAQILGMNLDNRAYAGATSNNVLSPASSKNITIPSYHDQVAAWLAANPSPSAYHLQNDLIEVEIGGNDILNRVAGLLLGTVDLNQFAGQLAASIAHDTQLLVNAGYKNIVIWNLPAVDKTPMALSYGASALIKPVIAALNAAIAAAVQPLAGVRVLDLHNLMEIALQPQVLAALGITDSTTACYVTDAAGNVTVCATPDQHFFTDTIHPSGRMHYLWGAVAAVLARNPTAVIDTAEALKLIGDYDIGQSNRNDNIIADGASTSASSTGYYSTSSAVVPTYATSALPKCH</sequence>
<protein>
    <submittedName>
        <fullName evidence="1">Uncharacterized protein</fullName>
    </submittedName>
</protein>
<comment type="caution">
    <text evidence="1">The sequence shown here is derived from an EMBL/GenBank/DDBJ whole genome shotgun (WGS) entry which is preliminary data.</text>
</comment>
<dbReference type="EMBL" id="JANBVB010000777">
    <property type="protein sequence ID" value="KAJ2892250.1"/>
    <property type="molecule type" value="Genomic_DNA"/>
</dbReference>
<evidence type="ECO:0000313" key="2">
    <source>
        <dbReference type="Proteomes" id="UP001139981"/>
    </source>
</evidence>
<gene>
    <name evidence="1" type="ORF">IWW38_003291</name>
</gene>
<evidence type="ECO:0000313" key="1">
    <source>
        <dbReference type="EMBL" id="KAJ2892250.1"/>
    </source>
</evidence>
<keyword evidence="2" id="KW-1185">Reference proteome</keyword>
<accession>A0ACC1M1V8</accession>